<dbReference type="EMBL" id="JAVDPF010000006">
    <property type="protein sequence ID" value="KAL1882448.1"/>
    <property type="molecule type" value="Genomic_DNA"/>
</dbReference>
<keyword evidence="3" id="KW-1185">Reference proteome</keyword>
<accession>A0ABR3Y3M6</accession>
<protein>
    <submittedName>
        <fullName evidence="2">Uncharacterized protein</fullName>
    </submittedName>
</protein>
<evidence type="ECO:0000313" key="3">
    <source>
        <dbReference type="Proteomes" id="UP001583193"/>
    </source>
</evidence>
<sequence length="143" mass="16359">MKDTTKGKSDQADQKAAEDDNMQSKDSGKAPQESNEAPESEFDLDWNKFPWNYKLKWPLTRAERIKELDDLLAHYDKTEQAANVRAAKAWHAQFPPDQIVPEETICFQNGRKVDEIDDDNGGWVWEEGVVGSDYFLDPGPIEE</sequence>
<organism evidence="2 3">
    <name type="scientific">Paecilomyces lecythidis</name>
    <dbReference type="NCBI Taxonomy" id="3004212"/>
    <lineage>
        <taxon>Eukaryota</taxon>
        <taxon>Fungi</taxon>
        <taxon>Dikarya</taxon>
        <taxon>Ascomycota</taxon>
        <taxon>Pezizomycotina</taxon>
        <taxon>Eurotiomycetes</taxon>
        <taxon>Eurotiomycetidae</taxon>
        <taxon>Eurotiales</taxon>
        <taxon>Thermoascaceae</taxon>
        <taxon>Paecilomyces</taxon>
    </lineage>
</organism>
<gene>
    <name evidence="2" type="ORF">Plec18167_002864</name>
</gene>
<name>A0ABR3Y3M6_9EURO</name>
<dbReference type="Proteomes" id="UP001583193">
    <property type="component" value="Unassembled WGS sequence"/>
</dbReference>
<feature type="region of interest" description="Disordered" evidence="1">
    <location>
        <begin position="1"/>
        <end position="42"/>
    </location>
</feature>
<comment type="caution">
    <text evidence="2">The sequence shown here is derived from an EMBL/GenBank/DDBJ whole genome shotgun (WGS) entry which is preliminary data.</text>
</comment>
<reference evidence="2 3" key="1">
    <citation type="journal article" date="2024" name="IMA Fungus">
        <title>IMA Genome - F19 : A genome assembly and annotation guide to empower mycologists, including annotated draft genome sequences of Ceratocystis pirilliformis, Diaporthe australafricana, Fusarium ophioides, Paecilomyces lecythidis, and Sporothrix stenoceras.</title>
        <authorList>
            <person name="Aylward J."/>
            <person name="Wilson A.M."/>
            <person name="Visagie C.M."/>
            <person name="Spraker J."/>
            <person name="Barnes I."/>
            <person name="Buitendag C."/>
            <person name="Ceriani C."/>
            <person name="Del Mar Angel L."/>
            <person name="du Plessis D."/>
            <person name="Fuchs T."/>
            <person name="Gasser K."/>
            <person name="Kramer D."/>
            <person name="Li W."/>
            <person name="Munsamy K."/>
            <person name="Piso A."/>
            <person name="Price J.L."/>
            <person name="Sonnekus B."/>
            <person name="Thomas C."/>
            <person name="van der Nest A."/>
            <person name="van Dijk A."/>
            <person name="van Heerden A."/>
            <person name="van Vuuren N."/>
            <person name="Yilmaz N."/>
            <person name="Duong T.A."/>
            <person name="van der Merwe N.A."/>
            <person name="Wingfield M.J."/>
            <person name="Wingfield B.D."/>
        </authorList>
    </citation>
    <scope>NUCLEOTIDE SEQUENCE [LARGE SCALE GENOMIC DNA]</scope>
    <source>
        <strain evidence="2 3">CMW 18167</strain>
    </source>
</reference>
<feature type="compositionally biased region" description="Basic and acidic residues" evidence="1">
    <location>
        <begin position="1"/>
        <end position="28"/>
    </location>
</feature>
<proteinExistence type="predicted"/>
<evidence type="ECO:0000313" key="2">
    <source>
        <dbReference type="EMBL" id="KAL1882448.1"/>
    </source>
</evidence>
<evidence type="ECO:0000256" key="1">
    <source>
        <dbReference type="SAM" id="MobiDB-lite"/>
    </source>
</evidence>